<evidence type="ECO:0000313" key="2">
    <source>
        <dbReference type="Ensembl" id="ENSCINP00000030384.1"/>
    </source>
</evidence>
<name>H2XL52_CIOIN</name>
<feature type="chain" id="PRO_5003577213" evidence="1">
    <location>
        <begin position="24"/>
        <end position="45"/>
    </location>
</feature>
<dbReference type="Gene3D" id="2.20.100.10">
    <property type="entry name" value="Thrombospondin type-1 (TSP1) repeat"/>
    <property type="match status" value="1"/>
</dbReference>
<evidence type="ECO:0000313" key="3">
    <source>
        <dbReference type="Proteomes" id="UP000008144"/>
    </source>
</evidence>
<reference evidence="2" key="2">
    <citation type="submission" date="2025-08" db="UniProtKB">
        <authorList>
            <consortium name="Ensembl"/>
        </authorList>
    </citation>
    <scope>IDENTIFICATION</scope>
</reference>
<dbReference type="PROSITE" id="PS50092">
    <property type="entry name" value="TSP1"/>
    <property type="match status" value="1"/>
</dbReference>
<dbReference type="Pfam" id="PF00090">
    <property type="entry name" value="TSP_1"/>
    <property type="match status" value="1"/>
</dbReference>
<protein>
    <submittedName>
        <fullName evidence="2">Uncharacterized protein</fullName>
    </submittedName>
</protein>
<dbReference type="AlphaFoldDB" id="H2XL52"/>
<dbReference type="InParanoid" id="H2XL52"/>
<keyword evidence="3" id="KW-1185">Reference proteome</keyword>
<organism evidence="2 3">
    <name type="scientific">Ciona intestinalis</name>
    <name type="common">Transparent sea squirt</name>
    <name type="synonym">Ascidia intestinalis</name>
    <dbReference type="NCBI Taxonomy" id="7719"/>
    <lineage>
        <taxon>Eukaryota</taxon>
        <taxon>Metazoa</taxon>
        <taxon>Chordata</taxon>
        <taxon>Tunicata</taxon>
        <taxon>Ascidiacea</taxon>
        <taxon>Phlebobranchia</taxon>
        <taxon>Cionidae</taxon>
        <taxon>Ciona</taxon>
    </lineage>
</organism>
<dbReference type="HOGENOM" id="CLU_3210006_0_0_1"/>
<dbReference type="InterPro" id="IPR036383">
    <property type="entry name" value="TSP1_rpt_sf"/>
</dbReference>
<dbReference type="Ensembl" id="ENSCINT00000030519.1">
    <property type="protein sequence ID" value="ENSCINP00000030384.1"/>
    <property type="gene ID" value="ENSCING00000017990.1"/>
</dbReference>
<feature type="signal peptide" evidence="1">
    <location>
        <begin position="1"/>
        <end position="23"/>
    </location>
</feature>
<accession>H2XL52</accession>
<dbReference type="Proteomes" id="UP000008144">
    <property type="component" value="Unassembled WGS sequence"/>
</dbReference>
<evidence type="ECO:0000256" key="1">
    <source>
        <dbReference type="SAM" id="SignalP"/>
    </source>
</evidence>
<sequence length="45" mass="4895">MSIRSLCFVVVVALSLQPNKSEAFSAWTKWSSWSACSKTCGAGIR</sequence>
<reference evidence="2" key="3">
    <citation type="submission" date="2025-09" db="UniProtKB">
        <authorList>
            <consortium name="Ensembl"/>
        </authorList>
    </citation>
    <scope>IDENTIFICATION</scope>
</reference>
<dbReference type="InterPro" id="IPR000884">
    <property type="entry name" value="TSP1_rpt"/>
</dbReference>
<keyword evidence="1" id="KW-0732">Signal</keyword>
<reference evidence="3" key="1">
    <citation type="journal article" date="2002" name="Science">
        <title>The draft genome of Ciona intestinalis: insights into chordate and vertebrate origins.</title>
        <authorList>
            <person name="Dehal P."/>
            <person name="Satou Y."/>
            <person name="Campbell R.K."/>
            <person name="Chapman J."/>
            <person name="Degnan B."/>
            <person name="De Tomaso A."/>
            <person name="Davidson B."/>
            <person name="Di Gregorio A."/>
            <person name="Gelpke M."/>
            <person name="Goodstein D.M."/>
            <person name="Harafuji N."/>
            <person name="Hastings K.E."/>
            <person name="Ho I."/>
            <person name="Hotta K."/>
            <person name="Huang W."/>
            <person name="Kawashima T."/>
            <person name="Lemaire P."/>
            <person name="Martinez D."/>
            <person name="Meinertzhagen I.A."/>
            <person name="Necula S."/>
            <person name="Nonaka M."/>
            <person name="Putnam N."/>
            <person name="Rash S."/>
            <person name="Saiga H."/>
            <person name="Satake M."/>
            <person name="Terry A."/>
            <person name="Yamada L."/>
            <person name="Wang H.G."/>
            <person name="Awazu S."/>
            <person name="Azumi K."/>
            <person name="Boore J."/>
            <person name="Branno M."/>
            <person name="Chin-Bow S."/>
            <person name="DeSantis R."/>
            <person name="Doyle S."/>
            <person name="Francino P."/>
            <person name="Keys D.N."/>
            <person name="Haga S."/>
            <person name="Hayashi H."/>
            <person name="Hino K."/>
            <person name="Imai K.S."/>
            <person name="Inaba K."/>
            <person name="Kano S."/>
            <person name="Kobayashi K."/>
            <person name="Kobayashi M."/>
            <person name="Lee B.I."/>
            <person name="Makabe K.W."/>
            <person name="Manohar C."/>
            <person name="Matassi G."/>
            <person name="Medina M."/>
            <person name="Mochizuki Y."/>
            <person name="Mount S."/>
            <person name="Morishita T."/>
            <person name="Miura S."/>
            <person name="Nakayama A."/>
            <person name="Nishizaka S."/>
            <person name="Nomoto H."/>
            <person name="Ohta F."/>
            <person name="Oishi K."/>
            <person name="Rigoutsos I."/>
            <person name="Sano M."/>
            <person name="Sasaki A."/>
            <person name="Sasakura Y."/>
            <person name="Shoguchi E."/>
            <person name="Shin-i T."/>
            <person name="Spagnuolo A."/>
            <person name="Stainier D."/>
            <person name="Suzuki M.M."/>
            <person name="Tassy O."/>
            <person name="Takatori N."/>
            <person name="Tokuoka M."/>
            <person name="Yagi K."/>
            <person name="Yoshizaki F."/>
            <person name="Wada S."/>
            <person name="Zhang C."/>
            <person name="Hyatt P.D."/>
            <person name="Larimer F."/>
            <person name="Detter C."/>
            <person name="Doggett N."/>
            <person name="Glavina T."/>
            <person name="Hawkins T."/>
            <person name="Richardson P."/>
            <person name="Lucas S."/>
            <person name="Kohara Y."/>
            <person name="Levine M."/>
            <person name="Satoh N."/>
            <person name="Rokhsar D.S."/>
        </authorList>
    </citation>
    <scope>NUCLEOTIDE SEQUENCE [LARGE SCALE GENOMIC DNA]</scope>
</reference>
<dbReference type="SUPFAM" id="SSF82895">
    <property type="entry name" value="TSP-1 type 1 repeat"/>
    <property type="match status" value="1"/>
</dbReference>
<proteinExistence type="predicted"/>